<dbReference type="Pfam" id="PF04545">
    <property type="entry name" value="Sigma70_r4"/>
    <property type="match status" value="1"/>
</dbReference>
<dbReference type="GO" id="GO:0003899">
    <property type="term" value="F:DNA-directed RNA polymerase activity"/>
    <property type="evidence" value="ECO:0007669"/>
    <property type="project" value="InterPro"/>
</dbReference>
<dbReference type="InterPro" id="IPR013324">
    <property type="entry name" value="RNA_pol_sigma_r3/r4-like"/>
</dbReference>
<dbReference type="Proteomes" id="UP000196365">
    <property type="component" value="Unassembled WGS sequence"/>
</dbReference>
<dbReference type="PANTHER" id="PTHR30385:SF7">
    <property type="entry name" value="RNA POLYMERASE SIGMA FACTOR FLIA"/>
    <property type="match status" value="1"/>
</dbReference>
<dbReference type="AlphaFoldDB" id="A0A1T4LD67"/>
<comment type="function">
    <text evidence="5">Sigma factors are initiation factors that promote the attachment of RNA polymerase to specific initiation sites and are then released.</text>
</comment>
<feature type="domain" description="RNA polymerase sigma-70" evidence="6">
    <location>
        <begin position="41"/>
        <end position="54"/>
    </location>
</feature>
<proteinExistence type="inferred from homology"/>
<evidence type="ECO:0000313" key="9">
    <source>
        <dbReference type="Proteomes" id="UP000196365"/>
    </source>
</evidence>
<dbReference type="InterPro" id="IPR007624">
    <property type="entry name" value="RNA_pol_sigma70_r3"/>
</dbReference>
<dbReference type="NCBIfam" id="TIGR02479">
    <property type="entry name" value="FliA_WhiG"/>
    <property type="match status" value="1"/>
</dbReference>
<dbReference type="SUPFAM" id="SSF88659">
    <property type="entry name" value="Sigma3 and sigma4 domains of RNA polymerase sigma factors"/>
    <property type="match status" value="2"/>
</dbReference>
<accession>A0A1T4LD67</accession>
<keyword evidence="4 5" id="KW-0804">Transcription</keyword>
<dbReference type="Gene3D" id="1.20.140.160">
    <property type="match status" value="1"/>
</dbReference>
<keyword evidence="2 5" id="KW-0731">Sigma factor</keyword>
<keyword evidence="1 5" id="KW-0805">Transcription regulation</keyword>
<keyword evidence="8" id="KW-0282">Flagellum</keyword>
<evidence type="ECO:0000256" key="5">
    <source>
        <dbReference type="RuleBase" id="RU362124"/>
    </source>
</evidence>
<dbReference type="PROSITE" id="PS00715">
    <property type="entry name" value="SIGMA70_1"/>
    <property type="match status" value="1"/>
</dbReference>
<dbReference type="PRINTS" id="PR00046">
    <property type="entry name" value="SIGMA70FCT"/>
</dbReference>
<name>A0A1T4LD67_9FIRM</name>
<evidence type="ECO:0000256" key="3">
    <source>
        <dbReference type="ARBA" id="ARBA00023125"/>
    </source>
</evidence>
<sequence>MSSVYDFKSSYEEMIVKYLPLVVKIVDQMNIKSSSIYDREDLISVGIFGLIEAVKRYDSQKKIPFPHYAKWRIKGAIIDELRKNGRVSRDKMKKLNQVNQARNELQQKLLREPEDQELSKYLSISLEELHQIEDQIHYLSQYSLEEILFYGEEREFQLKDVIEDATIQTPEENIMQKEIKKRLLEAIECLNEREQLILSLYYKEEFTLKEIGEILNISLSRVSQIHGKILLKLRGILKKI</sequence>
<evidence type="ECO:0000259" key="7">
    <source>
        <dbReference type="PROSITE" id="PS00716"/>
    </source>
</evidence>
<feature type="domain" description="RNA polymerase sigma-70" evidence="7">
    <location>
        <begin position="207"/>
        <end position="233"/>
    </location>
</feature>
<dbReference type="InterPro" id="IPR013325">
    <property type="entry name" value="RNA_pol_sigma_r2"/>
</dbReference>
<keyword evidence="9" id="KW-1185">Reference proteome</keyword>
<dbReference type="NCBIfam" id="NF005413">
    <property type="entry name" value="PRK06986.1"/>
    <property type="match status" value="1"/>
</dbReference>
<dbReference type="GO" id="GO:0006352">
    <property type="term" value="P:DNA-templated transcription initiation"/>
    <property type="evidence" value="ECO:0007669"/>
    <property type="project" value="InterPro"/>
</dbReference>
<dbReference type="Pfam" id="PF04539">
    <property type="entry name" value="Sigma70_r3"/>
    <property type="match status" value="1"/>
</dbReference>
<dbReference type="GO" id="GO:0016987">
    <property type="term" value="F:sigma factor activity"/>
    <property type="evidence" value="ECO:0007669"/>
    <property type="project" value="UniProtKB-KW"/>
</dbReference>
<dbReference type="PANTHER" id="PTHR30385">
    <property type="entry name" value="SIGMA FACTOR F FLAGELLAR"/>
    <property type="match status" value="1"/>
</dbReference>
<keyword evidence="8" id="KW-0969">Cilium</keyword>
<keyword evidence="3 5" id="KW-0238">DNA-binding</keyword>
<dbReference type="EMBL" id="FUWV01000004">
    <property type="protein sequence ID" value="SJZ52478.1"/>
    <property type="molecule type" value="Genomic_DNA"/>
</dbReference>
<evidence type="ECO:0000256" key="4">
    <source>
        <dbReference type="ARBA" id="ARBA00023163"/>
    </source>
</evidence>
<dbReference type="InterPro" id="IPR000943">
    <property type="entry name" value="RNA_pol_sigma70"/>
</dbReference>
<dbReference type="PROSITE" id="PS00716">
    <property type="entry name" value="SIGMA70_2"/>
    <property type="match status" value="1"/>
</dbReference>
<dbReference type="InterPro" id="IPR007630">
    <property type="entry name" value="RNA_pol_sigma70_r4"/>
</dbReference>
<dbReference type="InterPro" id="IPR007627">
    <property type="entry name" value="RNA_pol_sigma70_r2"/>
</dbReference>
<evidence type="ECO:0000313" key="8">
    <source>
        <dbReference type="EMBL" id="SJZ52478.1"/>
    </source>
</evidence>
<organism evidence="8 9">
    <name type="scientific">Garciella nitratireducens DSM 15102</name>
    <dbReference type="NCBI Taxonomy" id="1121911"/>
    <lineage>
        <taxon>Bacteria</taxon>
        <taxon>Bacillati</taxon>
        <taxon>Bacillota</taxon>
        <taxon>Clostridia</taxon>
        <taxon>Eubacteriales</taxon>
        <taxon>Eubacteriaceae</taxon>
        <taxon>Garciella</taxon>
    </lineage>
</organism>
<dbReference type="Pfam" id="PF04542">
    <property type="entry name" value="Sigma70_r2"/>
    <property type="match status" value="1"/>
</dbReference>
<dbReference type="InterPro" id="IPR014284">
    <property type="entry name" value="RNA_pol_sigma-70_dom"/>
</dbReference>
<reference evidence="8 9" key="1">
    <citation type="submission" date="2017-02" db="EMBL/GenBank/DDBJ databases">
        <authorList>
            <person name="Peterson S.W."/>
        </authorList>
    </citation>
    <scope>NUCLEOTIDE SEQUENCE [LARGE SCALE GENOMIC DNA]</scope>
    <source>
        <strain evidence="8 9">DSM 15102</strain>
    </source>
</reference>
<dbReference type="NCBIfam" id="TIGR02937">
    <property type="entry name" value="sigma70-ECF"/>
    <property type="match status" value="1"/>
</dbReference>
<dbReference type="OrthoDB" id="9799825at2"/>
<comment type="similarity">
    <text evidence="5">Belongs to the sigma-70 factor family.</text>
</comment>
<protein>
    <recommendedName>
        <fullName evidence="5">RNA polymerase sigma factor</fullName>
    </recommendedName>
</protein>
<gene>
    <name evidence="8" type="ORF">SAMN02745973_00897</name>
</gene>
<dbReference type="Gene3D" id="1.10.1740.10">
    <property type="match status" value="1"/>
</dbReference>
<dbReference type="GO" id="GO:0003677">
    <property type="term" value="F:DNA binding"/>
    <property type="evidence" value="ECO:0007669"/>
    <property type="project" value="UniProtKB-KW"/>
</dbReference>
<evidence type="ECO:0000256" key="1">
    <source>
        <dbReference type="ARBA" id="ARBA00023015"/>
    </source>
</evidence>
<dbReference type="RefSeq" id="WP_087678374.1">
    <property type="nucleotide sequence ID" value="NZ_FUWV01000004.1"/>
</dbReference>
<keyword evidence="8" id="KW-0966">Cell projection</keyword>
<dbReference type="SUPFAM" id="SSF88946">
    <property type="entry name" value="Sigma2 domain of RNA polymerase sigma factors"/>
    <property type="match status" value="1"/>
</dbReference>
<dbReference type="InterPro" id="IPR012845">
    <property type="entry name" value="RNA_pol_sigma_FliA_WhiG"/>
</dbReference>
<evidence type="ECO:0000259" key="6">
    <source>
        <dbReference type="PROSITE" id="PS00715"/>
    </source>
</evidence>
<dbReference type="CDD" id="cd06171">
    <property type="entry name" value="Sigma70_r4"/>
    <property type="match status" value="1"/>
</dbReference>
<evidence type="ECO:0000256" key="2">
    <source>
        <dbReference type="ARBA" id="ARBA00023082"/>
    </source>
</evidence>